<evidence type="ECO:0000256" key="3">
    <source>
        <dbReference type="ARBA" id="ARBA00022741"/>
    </source>
</evidence>
<gene>
    <name evidence="7 10" type="primary">smc</name>
    <name evidence="10" type="ORF">AB6N35_15355</name>
    <name evidence="11" type="ORF">EDD19_102206</name>
</gene>
<organism evidence="11 12">
    <name type="scientific">Dietzia cinnamea</name>
    <dbReference type="NCBI Taxonomy" id="321318"/>
    <lineage>
        <taxon>Bacteria</taxon>
        <taxon>Bacillati</taxon>
        <taxon>Actinomycetota</taxon>
        <taxon>Actinomycetes</taxon>
        <taxon>Mycobacteriales</taxon>
        <taxon>Dietziaceae</taxon>
        <taxon>Dietzia</taxon>
    </lineage>
</organism>
<dbReference type="SUPFAM" id="SSF52540">
    <property type="entry name" value="P-loop containing nucleoside triphosphate hydrolases"/>
    <property type="match status" value="1"/>
</dbReference>
<keyword evidence="13" id="KW-1185">Reference proteome</keyword>
<comment type="caution">
    <text evidence="11">The sequence shown here is derived from an EMBL/GenBank/DDBJ whole genome shotgun (WGS) entry which is preliminary data.</text>
</comment>
<evidence type="ECO:0000256" key="1">
    <source>
        <dbReference type="ARBA" id="ARBA00004496"/>
    </source>
</evidence>
<keyword evidence="3 7" id="KW-0547">Nucleotide-binding</keyword>
<comment type="function">
    <text evidence="7">Required for chromosome condensation and partitioning.</text>
</comment>
<dbReference type="InterPro" id="IPR027417">
    <property type="entry name" value="P-loop_NTPase"/>
</dbReference>
<dbReference type="GO" id="GO:0016887">
    <property type="term" value="F:ATP hydrolysis activity"/>
    <property type="evidence" value="ECO:0007669"/>
    <property type="project" value="InterPro"/>
</dbReference>
<comment type="subunit">
    <text evidence="7">Homodimer.</text>
</comment>
<dbReference type="GO" id="GO:0006260">
    <property type="term" value="P:DNA replication"/>
    <property type="evidence" value="ECO:0007669"/>
    <property type="project" value="UniProtKB-UniRule"/>
</dbReference>
<feature type="coiled-coil region" evidence="7">
    <location>
        <begin position="975"/>
        <end position="1023"/>
    </location>
</feature>
<keyword evidence="2 7" id="KW-0963">Cytoplasm</keyword>
<reference evidence="10" key="3">
    <citation type="submission" date="2024-07" db="EMBL/GenBank/DDBJ databases">
        <authorList>
            <person name="Wildschutte H."/>
        </authorList>
    </citation>
    <scope>NUCLEOTIDE SEQUENCE</scope>
    <source>
        <strain evidence="10">N60</strain>
    </source>
</reference>
<dbReference type="InterPro" id="IPR011890">
    <property type="entry name" value="SMC_prok"/>
</dbReference>
<proteinExistence type="inferred from homology"/>
<keyword evidence="5 7" id="KW-0175">Coiled coil</keyword>
<dbReference type="Pfam" id="PF02463">
    <property type="entry name" value="SMC_N"/>
    <property type="match status" value="1"/>
</dbReference>
<name>A0A4R3ZZ47_9ACTN</name>
<dbReference type="Pfam" id="PF06470">
    <property type="entry name" value="SMC_hinge"/>
    <property type="match status" value="1"/>
</dbReference>
<feature type="binding site" evidence="7">
    <location>
        <begin position="32"/>
        <end position="39"/>
    </location>
    <ligand>
        <name>ATP</name>
        <dbReference type="ChEBI" id="CHEBI:30616"/>
    </ligand>
</feature>
<dbReference type="GO" id="GO:0030261">
    <property type="term" value="P:chromosome condensation"/>
    <property type="evidence" value="ECO:0007669"/>
    <property type="project" value="InterPro"/>
</dbReference>
<protein>
    <recommendedName>
        <fullName evidence="7">Chromosome partition protein Smc</fullName>
    </recommendedName>
</protein>
<dbReference type="EMBL" id="JBFTEZ010000002">
    <property type="protein sequence ID" value="MEX6465696.1"/>
    <property type="molecule type" value="Genomic_DNA"/>
</dbReference>
<dbReference type="EMBL" id="SMCX01000002">
    <property type="protein sequence ID" value="TCW26307.1"/>
    <property type="molecule type" value="Genomic_DNA"/>
</dbReference>
<dbReference type="Gene3D" id="1.20.1060.20">
    <property type="match status" value="1"/>
</dbReference>
<feature type="domain" description="SMC hinge" evidence="9">
    <location>
        <begin position="510"/>
        <end position="623"/>
    </location>
</feature>
<sequence length="1188" mass="128425">MYLKSLTLKGFKSFAAPTTLKFEPGICCVVGPNGSGKSNVVDALTWVMGEHSAKTLRGGKMQDVIFAGTAGKQPLGRAEVTLTLDNSDGALPIDYAEVSLTRRMFRDGAAEYEINGDRARLMDVQELLSDSGIGREMHVIVGQGKLAEILESKPEERRAFIEEAAGILKHRRRKEKAQRKLAGMQGNLDRLTDLTTELRRQLKPLGRQAEVARRAQTIQADLRDATFRLAADDLVTRRRELADAESVRARLADRVAEAVDRRDELARAAAETQAELDRLTPEADAAQQRWFALSTLAERARATARIASDRARSLAAEVAVHHGTDPDALDRQAERAAAHEQDLAGQVEAAADRARRATEALGAAEAALAALEAEHLRAVRAIADRREGVARLAGKVETLAARVESTEAEIARLDAEVAAARAAVADAETEFDAVHARIGAHSESERTLDEHLGRAERAHLAARARLAELQRLEREADQRIARLAARIETLEQNKGAGDGADWVVRHLGADAVAGTVGESLGVRDGWERAIGVALGPAVDAVVVDARVDRGEVLAALREADAGRAGLVGRGEPGGDYRLEVDLVDGARWALDVVDVPEDLVAAVTALLVDVVVVDDLAAAHAQVGADRRVRAVTRDGELAGAGWTVGGSASGRTGLEIQSAIDAAVAERDSVRAEIETTRAELAGAEAEDAERADRYAETLAAIGESDAAIEEIYAELARIGQRRRRAEADVRRLEQSRRIAVDKLDAARAEHAELSDRLVRAGDDDDEVSAPEDDGRVAAQAEVAAARAAELEARLAHRSAEERAAGVRGKSASLRRAAQAERESRARAARAAAERRRGAEVAGVVDELSGRLLARLDELIAAASAERDRLGAARAEATARATALRGDLTAAESEVSRLGDAAHRDEIVRAQLEVKVSELEAAVLERHGIEPEALVAEYGPDVDLPPSALEMSEYEAARERGEDVTPPPPMPFVRSEQERRLRRAEKDLATLGKVNPLALEEFAALEERYAFLSTQLDDVKKARADLEGVIDDVDDRIEQIFTEAWIDVEREFRDVFSVLFPGGEGRLVLTEPDDMLATGIEVEARPPGKKVKRLSLLSGGEKSLTAVAMLVAIFKARPSPFYVMDEVEAALDDTNLRRLIGLFEQLRETSQLIVITHQKPTMDVADVLYGVSMQGDGISKVISQRMR</sequence>
<evidence type="ECO:0000256" key="7">
    <source>
        <dbReference type="HAMAP-Rule" id="MF_01894"/>
    </source>
</evidence>
<dbReference type="GO" id="GO:0005737">
    <property type="term" value="C:cytoplasm"/>
    <property type="evidence" value="ECO:0007669"/>
    <property type="project" value="UniProtKB-SubCell"/>
</dbReference>
<feature type="coiled-coil region" evidence="7">
    <location>
        <begin position="241"/>
        <end position="275"/>
    </location>
</feature>
<dbReference type="Gene3D" id="3.30.70.1620">
    <property type="match status" value="1"/>
</dbReference>
<dbReference type="CDD" id="cd03278">
    <property type="entry name" value="ABC_SMC_barmotin"/>
    <property type="match status" value="1"/>
</dbReference>
<dbReference type="HAMAP" id="MF_01894">
    <property type="entry name" value="Smc_prok"/>
    <property type="match status" value="1"/>
</dbReference>
<dbReference type="GO" id="GO:0003677">
    <property type="term" value="F:DNA binding"/>
    <property type="evidence" value="ECO:0007669"/>
    <property type="project" value="UniProtKB-UniRule"/>
</dbReference>
<evidence type="ECO:0000256" key="6">
    <source>
        <dbReference type="ARBA" id="ARBA00023125"/>
    </source>
</evidence>
<dbReference type="GeneID" id="89530782"/>
<dbReference type="NCBIfam" id="TIGR02168">
    <property type="entry name" value="SMC_prok_B"/>
    <property type="match status" value="1"/>
</dbReference>
<dbReference type="InterPro" id="IPR024704">
    <property type="entry name" value="SMC"/>
</dbReference>
<keyword evidence="4 7" id="KW-0067">ATP-binding</keyword>
<evidence type="ECO:0000313" key="13">
    <source>
        <dbReference type="Proteomes" id="UP001560293"/>
    </source>
</evidence>
<dbReference type="GO" id="GO:0005524">
    <property type="term" value="F:ATP binding"/>
    <property type="evidence" value="ECO:0007669"/>
    <property type="project" value="UniProtKB-UniRule"/>
</dbReference>
<accession>A0A4R3ZZ47</accession>
<dbReference type="GO" id="GO:0005694">
    <property type="term" value="C:chromosome"/>
    <property type="evidence" value="ECO:0007669"/>
    <property type="project" value="InterPro"/>
</dbReference>
<comment type="subcellular location">
    <subcellularLocation>
        <location evidence="1 7">Cytoplasm</location>
    </subcellularLocation>
</comment>
<evidence type="ECO:0000256" key="2">
    <source>
        <dbReference type="ARBA" id="ARBA00022490"/>
    </source>
</evidence>
<evidence type="ECO:0000313" key="11">
    <source>
        <dbReference type="EMBL" id="TCW26307.1"/>
    </source>
</evidence>
<evidence type="ECO:0000256" key="5">
    <source>
        <dbReference type="ARBA" id="ARBA00023054"/>
    </source>
</evidence>
<reference evidence="13" key="2">
    <citation type="submission" date="2024-07" db="EMBL/GenBank/DDBJ databases">
        <title>Pseudomonas strain that inhibits Aeromonas fish pathogens.</title>
        <authorList>
            <person name="Wildschutte H."/>
        </authorList>
    </citation>
    <scope>NUCLEOTIDE SEQUENCE [LARGE SCALE GENOMIC DNA]</scope>
    <source>
        <strain evidence="13">n60</strain>
    </source>
</reference>
<feature type="region of interest" description="Disordered" evidence="8">
    <location>
        <begin position="801"/>
        <end position="822"/>
    </location>
</feature>
<reference evidence="11 12" key="1">
    <citation type="submission" date="2019-03" db="EMBL/GenBank/DDBJ databases">
        <title>Root nodule microbial communities of legume samples collected from USA, Mexico and Botswana.</title>
        <authorList>
            <person name="Hirsch A."/>
        </authorList>
    </citation>
    <scope>NUCLEOTIDE SEQUENCE [LARGE SCALE GENOMIC DNA]</scope>
    <source>
        <strain evidence="11 12">55</strain>
    </source>
</reference>
<dbReference type="GO" id="GO:0007059">
    <property type="term" value="P:chromosome segregation"/>
    <property type="evidence" value="ECO:0007669"/>
    <property type="project" value="UniProtKB-UniRule"/>
</dbReference>
<dbReference type="InterPro" id="IPR010935">
    <property type="entry name" value="SMC_hinge"/>
</dbReference>
<evidence type="ECO:0000313" key="12">
    <source>
        <dbReference type="Proteomes" id="UP000295805"/>
    </source>
</evidence>
<dbReference type="PANTHER" id="PTHR43977">
    <property type="entry name" value="STRUCTURAL MAINTENANCE OF CHROMOSOMES PROTEIN 3"/>
    <property type="match status" value="1"/>
</dbReference>
<dbReference type="GO" id="GO:0007062">
    <property type="term" value="P:sister chromatid cohesion"/>
    <property type="evidence" value="ECO:0007669"/>
    <property type="project" value="InterPro"/>
</dbReference>
<dbReference type="FunFam" id="3.40.50.300:FF:000984">
    <property type="entry name" value="Chromosome partition protein Smc"/>
    <property type="match status" value="1"/>
</dbReference>
<evidence type="ECO:0000256" key="4">
    <source>
        <dbReference type="ARBA" id="ARBA00022840"/>
    </source>
</evidence>
<dbReference type="Proteomes" id="UP000295805">
    <property type="component" value="Unassembled WGS sequence"/>
</dbReference>
<dbReference type="Proteomes" id="UP001560293">
    <property type="component" value="Unassembled WGS sequence"/>
</dbReference>
<comment type="similarity">
    <text evidence="7">Belongs to the SMC family.</text>
</comment>
<dbReference type="InterPro" id="IPR003395">
    <property type="entry name" value="RecF/RecN/SMC_N"/>
</dbReference>
<dbReference type="Gene3D" id="3.40.50.300">
    <property type="entry name" value="P-loop containing nucleotide triphosphate hydrolases"/>
    <property type="match status" value="2"/>
</dbReference>
<dbReference type="PIRSF" id="PIRSF005719">
    <property type="entry name" value="SMC"/>
    <property type="match status" value="1"/>
</dbReference>
<evidence type="ECO:0000313" key="10">
    <source>
        <dbReference type="EMBL" id="MEX6465696.1"/>
    </source>
</evidence>
<comment type="domain">
    <text evidence="7">Contains large globular domains required for ATP hydrolysis at each terminus and a third globular domain forming a flexible hinge near the middle of the molecule. These domains are separated by coiled-coil structures.</text>
</comment>
<dbReference type="SUPFAM" id="SSF75553">
    <property type="entry name" value="Smc hinge domain"/>
    <property type="match status" value="1"/>
</dbReference>
<dbReference type="InterPro" id="IPR036277">
    <property type="entry name" value="SMC_hinge_sf"/>
</dbReference>
<feature type="coiled-coil region" evidence="7">
    <location>
        <begin position="167"/>
        <end position="194"/>
    </location>
</feature>
<keyword evidence="6 7" id="KW-0238">DNA-binding</keyword>
<feature type="coiled-coil region" evidence="7">
    <location>
        <begin position="354"/>
        <end position="493"/>
    </location>
</feature>
<evidence type="ECO:0000256" key="8">
    <source>
        <dbReference type="SAM" id="MobiDB-lite"/>
    </source>
</evidence>
<dbReference type="SMART" id="SM00968">
    <property type="entry name" value="SMC_hinge"/>
    <property type="match status" value="1"/>
</dbReference>
<dbReference type="RefSeq" id="WP_061914399.1">
    <property type="nucleotide sequence ID" value="NZ_CP143053.1"/>
</dbReference>
<evidence type="ECO:0000259" key="9">
    <source>
        <dbReference type="SMART" id="SM00968"/>
    </source>
</evidence>
<dbReference type="FunFam" id="3.40.50.300:FF:000901">
    <property type="entry name" value="Chromosome partition protein Smc"/>
    <property type="match status" value="1"/>
</dbReference>
<dbReference type="AlphaFoldDB" id="A0A4R3ZZ47"/>
<feature type="coiled-coil region" evidence="7">
    <location>
        <begin position="661"/>
        <end position="765"/>
    </location>
</feature>